<name>A0A149TVM1_9PROT</name>
<comment type="caution">
    <text evidence="1">The sequence shown here is derived from an EMBL/GenBank/DDBJ whole genome shotgun (WGS) entry which is preliminary data.</text>
</comment>
<sequence>MISKFSFGHTGRFVWLSLGGRRRLEKPMMLGSDRDGKIREAVCFDKKDEIKRELRAIYWSDGDIFCQKRNIPHFI</sequence>
<evidence type="ECO:0000313" key="1">
    <source>
        <dbReference type="EMBL" id="KXV57201.1"/>
    </source>
</evidence>
<evidence type="ECO:0000313" key="2">
    <source>
        <dbReference type="EMBL" id="OUL65812.1"/>
    </source>
</evidence>
<reference evidence="2 4" key="1">
    <citation type="submission" date="2014-06" db="EMBL/GenBank/DDBJ databases">
        <authorList>
            <person name="Ju J."/>
            <person name="Zhang J."/>
        </authorList>
    </citation>
    <scope>NUCLEOTIDE SEQUENCE [LARGE SCALE GENOMIC DNA]</scope>
    <source>
        <strain evidence="2">DmL_050</strain>
    </source>
</reference>
<dbReference type="EMBL" id="JOOZ01000053">
    <property type="protein sequence ID" value="OUL65812.1"/>
    <property type="molecule type" value="Genomic_DNA"/>
</dbReference>
<accession>A0A149TVM1</accession>
<dbReference type="Proteomes" id="UP000195072">
    <property type="component" value="Unassembled WGS sequence"/>
</dbReference>
<protein>
    <submittedName>
        <fullName evidence="1">Uncharacterized protein</fullName>
    </submittedName>
</protein>
<proteinExistence type="predicted"/>
<organism evidence="1 3">
    <name type="scientific">Acetobacter senegalensis</name>
    <dbReference type="NCBI Taxonomy" id="446692"/>
    <lineage>
        <taxon>Bacteria</taxon>
        <taxon>Pseudomonadati</taxon>
        <taxon>Pseudomonadota</taxon>
        <taxon>Alphaproteobacteria</taxon>
        <taxon>Acetobacterales</taxon>
        <taxon>Acetobacteraceae</taxon>
        <taxon>Acetobacter</taxon>
    </lineage>
</organism>
<dbReference type="Proteomes" id="UP000075360">
    <property type="component" value="Unassembled WGS sequence"/>
</dbReference>
<gene>
    <name evidence="1" type="ORF">AD948_14705</name>
    <name evidence="2" type="ORF">HK16_13965</name>
</gene>
<dbReference type="RefSeq" id="WP_039903784.1">
    <property type="nucleotide sequence ID" value="NZ_JOOZ01000053.1"/>
</dbReference>
<evidence type="ECO:0000313" key="3">
    <source>
        <dbReference type="Proteomes" id="UP000075360"/>
    </source>
</evidence>
<reference evidence="1 3" key="2">
    <citation type="submission" date="2015-06" db="EMBL/GenBank/DDBJ databases">
        <title>Improved classification and identification of acetic acid bacteria using matrix-assisted laser desorption/ionization time-of-flight mass spectrometry; Gluconobacter nephelii and Gluconobacter uchimurae are later heterotypic synonyms of Gluconobacter japonicus and Gluconobacter oxydans, respectively.</title>
        <authorList>
            <person name="Li L."/>
            <person name="Cleenwerck I."/>
            <person name="De Vuyst L."/>
            <person name="Vandamme P."/>
        </authorList>
    </citation>
    <scope>NUCLEOTIDE SEQUENCE [LARGE SCALE GENOMIC DNA]</scope>
    <source>
        <strain evidence="1 3">LMG 23690</strain>
    </source>
</reference>
<dbReference type="AlphaFoldDB" id="A0A149TVM1"/>
<evidence type="ECO:0000313" key="4">
    <source>
        <dbReference type="Proteomes" id="UP000195072"/>
    </source>
</evidence>
<dbReference type="EMBL" id="LHZU01000145">
    <property type="protein sequence ID" value="KXV57201.1"/>
    <property type="molecule type" value="Genomic_DNA"/>
</dbReference>
<dbReference type="PATRIC" id="fig|446692.4.peg.2328"/>